<gene>
    <name evidence="7" type="ORF">PCOL08062_LOCUS11687</name>
</gene>
<feature type="region of interest" description="Disordered" evidence="5">
    <location>
        <begin position="359"/>
        <end position="382"/>
    </location>
</feature>
<feature type="region of interest" description="Disordered" evidence="5">
    <location>
        <begin position="314"/>
        <end position="344"/>
    </location>
</feature>
<dbReference type="EMBL" id="HBDZ01015178">
    <property type="protein sequence ID" value="CAD8250155.1"/>
    <property type="molecule type" value="Transcribed_RNA"/>
</dbReference>
<dbReference type="GO" id="GO:0016020">
    <property type="term" value="C:membrane"/>
    <property type="evidence" value="ECO:0007669"/>
    <property type="project" value="UniProtKB-SubCell"/>
</dbReference>
<feature type="region of interest" description="Disordered" evidence="5">
    <location>
        <begin position="13"/>
        <end position="42"/>
    </location>
</feature>
<accession>A0A7R9U0D2</accession>
<dbReference type="GO" id="GO:0005794">
    <property type="term" value="C:Golgi apparatus"/>
    <property type="evidence" value="ECO:0007669"/>
    <property type="project" value="TreeGrafter"/>
</dbReference>
<dbReference type="PANTHER" id="PTHR13377:SF3">
    <property type="entry name" value="TRANSMEMBRANE PROTEIN 115"/>
    <property type="match status" value="1"/>
</dbReference>
<keyword evidence="4 6" id="KW-0472">Membrane</keyword>
<reference evidence="7" key="1">
    <citation type="submission" date="2021-01" db="EMBL/GenBank/DDBJ databases">
        <authorList>
            <person name="Corre E."/>
            <person name="Pelletier E."/>
            <person name="Niang G."/>
            <person name="Scheremetjew M."/>
            <person name="Finn R."/>
            <person name="Kale V."/>
            <person name="Holt S."/>
            <person name="Cochrane G."/>
            <person name="Meng A."/>
            <person name="Brown T."/>
            <person name="Cohen L."/>
        </authorList>
    </citation>
    <scope>NUCLEOTIDE SEQUENCE</scope>
    <source>
        <strain evidence="7">CCMP1413</strain>
    </source>
</reference>
<organism evidence="7">
    <name type="scientific">Prasinoderma coloniale</name>
    <dbReference type="NCBI Taxonomy" id="156133"/>
    <lineage>
        <taxon>Eukaryota</taxon>
        <taxon>Viridiplantae</taxon>
        <taxon>Prasinodermophyta</taxon>
        <taxon>Prasinodermophyceae</taxon>
        <taxon>Prasinodermales</taxon>
        <taxon>Prasinodermaceae</taxon>
        <taxon>Prasinoderma</taxon>
    </lineage>
</organism>
<keyword evidence="3 6" id="KW-1133">Transmembrane helix</keyword>
<evidence type="ECO:0000256" key="2">
    <source>
        <dbReference type="ARBA" id="ARBA00022692"/>
    </source>
</evidence>
<dbReference type="FunFam" id="1.20.1540.10:FF:000004">
    <property type="entry name" value="Transmembrane protein 115"/>
    <property type="match status" value="1"/>
</dbReference>
<keyword evidence="2 6" id="KW-0812">Transmembrane</keyword>
<evidence type="ECO:0000256" key="5">
    <source>
        <dbReference type="SAM" id="MobiDB-lite"/>
    </source>
</evidence>
<dbReference type="Pfam" id="PF08551">
    <property type="entry name" value="DUF1751"/>
    <property type="match status" value="1"/>
</dbReference>
<dbReference type="AlphaFoldDB" id="A0A7R9U0D2"/>
<dbReference type="InterPro" id="IPR013861">
    <property type="entry name" value="TMEM115/Pdh1/Rbl19"/>
</dbReference>
<feature type="compositionally biased region" description="Basic and acidic residues" evidence="5">
    <location>
        <begin position="333"/>
        <end position="344"/>
    </location>
</feature>
<dbReference type="SUPFAM" id="SSF144091">
    <property type="entry name" value="Rhomboid-like"/>
    <property type="match status" value="1"/>
</dbReference>
<feature type="transmembrane region" description="Helical" evidence="6">
    <location>
        <begin position="140"/>
        <end position="163"/>
    </location>
</feature>
<proteinExistence type="predicted"/>
<evidence type="ECO:0000256" key="3">
    <source>
        <dbReference type="ARBA" id="ARBA00022989"/>
    </source>
</evidence>
<feature type="transmembrane region" description="Helical" evidence="6">
    <location>
        <begin position="63"/>
        <end position="82"/>
    </location>
</feature>
<dbReference type="InterPro" id="IPR035952">
    <property type="entry name" value="Rhomboid-like_sf"/>
</dbReference>
<feature type="transmembrane region" description="Helical" evidence="6">
    <location>
        <begin position="232"/>
        <end position="250"/>
    </location>
</feature>
<evidence type="ECO:0000256" key="6">
    <source>
        <dbReference type="SAM" id="Phobius"/>
    </source>
</evidence>
<feature type="compositionally biased region" description="Gly residues" evidence="5">
    <location>
        <begin position="21"/>
        <end position="42"/>
    </location>
</feature>
<sequence length="382" mass="40478">MATEGAVPVWADTGEAVRPAGSGGNGGGKSGESGGDGEGGAGAAGLAADATRRLRGVLEGGSLATRLLVGVLVVGYLVSRLVGERADLFFALVCRKTLPRIWNVATAGIYETSLPSLALSSTALLVSSRLLEPQWGTKEFFAFMACINACVGAATFASLYALYAITQDLYYLNARVSGFYGVTAALLVAARQLMPNELPVPALPFLRAKHLCQLYLVSAAVLTVASGAKHHHMGMCLFVVYGTWFAWIYLRFYQRRAADLEAGDQSEEMSFEAFWPEPCQPLCANLGSVCFKWCCVRPADVVARAQQRGGSEAEAIAAAAARRDPTLPPAQQESERRKREAHTQRALKLLEERLRASNAAADAVDASAGDDEGAAPSGESNV</sequence>
<evidence type="ECO:0000256" key="4">
    <source>
        <dbReference type="ARBA" id="ARBA00023136"/>
    </source>
</evidence>
<protein>
    <submittedName>
        <fullName evidence="7">Uncharacterized protein</fullName>
    </submittedName>
</protein>
<dbReference type="Gene3D" id="1.20.1540.10">
    <property type="entry name" value="Rhomboid-like"/>
    <property type="match status" value="1"/>
</dbReference>
<evidence type="ECO:0000313" key="7">
    <source>
        <dbReference type="EMBL" id="CAD8250155.1"/>
    </source>
</evidence>
<comment type="subcellular location">
    <subcellularLocation>
        <location evidence="1">Membrane</location>
        <topology evidence="1">Multi-pass membrane protein</topology>
    </subcellularLocation>
</comment>
<dbReference type="SMART" id="SM01160">
    <property type="entry name" value="DUF1751"/>
    <property type="match status" value="1"/>
</dbReference>
<dbReference type="PANTHER" id="PTHR13377">
    <property type="entry name" value="PLACENTAL PROTEIN 6"/>
    <property type="match status" value="1"/>
</dbReference>
<feature type="transmembrane region" description="Helical" evidence="6">
    <location>
        <begin position="169"/>
        <end position="189"/>
    </location>
</feature>
<dbReference type="GO" id="GO:0006890">
    <property type="term" value="P:retrograde vesicle-mediated transport, Golgi to endoplasmic reticulum"/>
    <property type="evidence" value="ECO:0007669"/>
    <property type="project" value="InterPro"/>
</dbReference>
<evidence type="ECO:0000256" key="1">
    <source>
        <dbReference type="ARBA" id="ARBA00004141"/>
    </source>
</evidence>
<name>A0A7R9U0D2_9VIRI</name>
<feature type="transmembrane region" description="Helical" evidence="6">
    <location>
        <begin position="102"/>
        <end position="128"/>
    </location>
</feature>